<evidence type="ECO:0000313" key="18">
    <source>
        <dbReference type="EMBL" id="KAK3857039.1"/>
    </source>
</evidence>
<dbReference type="FunFam" id="1.20.58.60:FF:000049">
    <property type="entry name" value="Spectrin beta chain"/>
    <property type="match status" value="1"/>
</dbReference>
<dbReference type="FunFam" id="1.20.58.60:FF:000028">
    <property type="entry name" value="Spectrin beta chain"/>
    <property type="match status" value="1"/>
</dbReference>
<dbReference type="GO" id="GO:0016192">
    <property type="term" value="P:vesicle-mediated transport"/>
    <property type="evidence" value="ECO:0007669"/>
    <property type="project" value="UniProtKB-ARBA"/>
</dbReference>
<dbReference type="Pfam" id="PF15410">
    <property type="entry name" value="PH_9"/>
    <property type="match status" value="1"/>
</dbReference>
<dbReference type="SUPFAM" id="SSF50729">
    <property type="entry name" value="PH domain-like"/>
    <property type="match status" value="1"/>
</dbReference>
<evidence type="ECO:0000256" key="9">
    <source>
        <dbReference type="ARBA" id="ARBA00023203"/>
    </source>
</evidence>
<feature type="compositionally biased region" description="Polar residues" evidence="15">
    <location>
        <begin position="3190"/>
        <end position="3204"/>
    </location>
</feature>
<sequence>MERGQKRKSVSSSSKSESDSTSSNDEACASQSTTTATATAIITTDPPRPVLRNKGVEWQQSLQEAWRMSLGDFDSNVFQSDNTGIIVQSNIESDTQSNTRNVTNITTENIVTVEQHYEQKQTPQVLTTVEQHYEQKQTPLVLTTVEQHYEQKQTPQVLTTVKHHTNQVNTDNIDDKPHEISSQTTEIVCTSWSAPAKTDVKHEHQQQVHTVQAKEAETIYIRTVSPPTQVQHESGHIITQSPFMEAQVEHKVAHITKSMGSEVNEVRRVSEGDSTSEYSGMCSEEESGSGVFPGITRSISSDRDSNEGTSLKKESASSSRSSNLDQAGVVSSSGETSKGIKFAMSDWKSRRQGSVQQIKVKAKTFTRTMSVDNTLEKRYAATMERHIKELKNERESVQKKTFMKWVNSHLVRVSTRIGDLYVDLRDGKQLIKLLEILSGERLPRPTKGKMRIHCLENVDKALQFLRDQRVHLENMGSHDIVDGNARLTLGLIWTIILRFQIQDITIEETENQETKSAKDALLLWCQMKTAGYHNVNIRNFTTSWRDGLAFNAIIHKHRPDLVQYEKLSRSTAMHNLNNAFNVAESKLGLTKLLDAEDIFVEQPDEKSIITYVVTYYHYFSKLKQETVQGKRIGKVVGIAMENDRMIREYESLTSDLLKWIEMTIESLNDREFANSLVGVQGQLIQFNTYRTVEKPPKFVEKGNLEVLLFTLQSKMRANNQKPYLPREGKMISDINKAWEKLEKAEHERELALREELIRQEKLEQLAARFNRKAGMRETWLSENQRLVSQDNFGFDLAAVEAAAKKHEAIETDIFAYEERVQAVVSVAEELETERYHDIERINARKDNVLRLWNYLLELLRLRRMRLELSLQLQQNFQEMIYILDSMEDMKIRLLSEDYGKHLMGVEDLLQKHSLLEADINVLGERVKTVIEHSQRFLDDEQVEGYRPCDPAIVLERVQQLEDAYGELVKLAVERRLRLEESRKLWQFYWDMAEEENWIKEKEQILSTSDIGHDLITVNLLLTKHKTVEEELLSHEPQLMVVIKVGEELIAQQHFGCDKIQERIDEIMGMWKNLKERSANRKKRLTDAVDLHQFYTEADDVDTWMLDILRLVSSEDTGRDEATVQSLLKKHKDVTEELKNYATTIEALHEQASELNEIDRESPDVVERLASIDRRYRELLELAKMRKQRLLDALSLYKLFTEADGVEQWIGEKERMLQTMVPAKDIEDCEIMKHRYEGFEQEMNANASRVAVVNQLARQLLHVEHPNSEDIVARQNQLNQRWAELREKAENKREELNSAHGVQTFHIECRETVLWIEDKKRVLMETADLGTDLSGIMTLQRRLSGMERDLAAIQAKLDSLEREADKISQDHPEEAELIRERVEQIRAVWDQLTQLLKERDAKLEEAGDLHRFLRDLDHFQAWLTKTMTDVASEDIPSNLAEAEKLLSQHQSIREEIDNYTEDYTKMMEYGERITAEDVTPADDAQYMFLRERLKALKDGWAELHQMWENRQQLLSQSLNLQMFLRDAKQGEVLLSQQEHYLSKDETPTNLEQAENLIKRHEAFLTTMEANDEKINGICQFAQRLLDEEHFAADKIQKKAENIEERRQQNRDRAMEQMERLRDQLQVHQFLQDCEELNDWVQEKHIIAQDESYRSAKTVHSKWTRHQAFEAEIASNKDRLVRVQQAGEELVKEKPEMAEMIGPKIVELNQHFDALETTTKDKGERLFDANRQVLYEQTCDDIDTWMTDLEKQIEGGDTGMDLTSVNILMQKQQMIEHQMTVKAKQVEQLESQADYLQRMTPDKTEEIKHMKSKVECKFESLKAPLVDLSQALAKKKEAYQFRRDVEDEKLWILEKMPQATSTEYGNSLFTVHMLKKKLETLSTEIDNHEPRIHLVCDNGRKLIEEGHKDSQEFQQLLEELLEHWAKLKDAMEFRRSKLITSEKAQQYLFDASEAEVWMSEQELYMMVEDRGKDELSAQNLMKKHQGLEGAVADYAETIRQLGETARHLINEEHPDSEQIGIRQSQIDKLYAGLRDLAVERRSRLDEALKLFMLSREVDDLEQWIAEREVVAGSHELGQDYEHVTMLRDRFKEFARDTETIGTERVAAVNEIADQLISAGHSDAATIAEWKDGLNESWADLLELIETRTQMLAASWELHKFFHDCKDVLSRILEKQNSISDELGRDAGSVSALQRKHQNFVQDLVMLQQQVQQVQEDSAKLQAAYAGDKAREITNREAEVVSAWLNMQGMCEDRRLKLSDTGDLFKFFNMVRTLILWMDDVIRQMNTTEKPRDVSGVELLMNNHQSLKAEVDAREDNFNVCVTLGKELLSRNHYATPEIKEKLMSLSNQRMNMLQRWEERWEHLQLILEVYQFARDASVAEHWLFAQEPYLASAEFGISIDEVENLIKKHEAFEKACSAQEERFAALERLTTLELREQDKRLGEAGGPGLYYGQRYTDPLELLTAPPQRTKRGGELWSFRRFSEIPLPAPPYSPRPHSKQKHKNSPPVPVQAFFTAFSCPALSQLHQARPRSMPVLPEEVCLRFNSAGYRQRRRLNSASQPQISETVHLKDVETDNLFSEMMSGRCSYSGGQTRSAPSLSSLHLSSKLSRSGSPYTSSNPDLIDGKVGIEPVWTAKANEQCMIVELPEEWESNSASSINEFVSVDHYESPYLEESVYRISDFCTENGESSQNNESKEESVDCSSLQRTQRKSALYSGDDSCTLPPIYELEGECSEVPEPTSTTSSFQFWSIESLLEETAVNPSSDKNKYNSGDTSQQKNSYAYYCPENDSIMSYSSVFPLRDKKASIITSIDSCPNKQQNLNSGEAGTNKPDSSKQMNNNNSWVNSSSKQMNNGSGITNSNRLDCEHLRDTSSPFPMTPPNTCDSSPRLTHITGPGMNSLHALTGVEYELKEIKRKQEEEEEERRRQEELARQAAAPPPQSPEAPADGVDGSAEDSHMNGDEHDESREEHEAGSAMQRSGSTPGTPRSPATPATTPATTPAAGRGRPTSATLPPQSSLSTSPPTPASKESRRRVRSRSKSPFRSFRWKKTKASPSEAPGSASDDESNLERAAERPSPSGDEDQLEGSLVRKHEWESTTKKASNRSWDKVFVVLHGNALYFFKDRKSYQAAPDVYFRGEGPCDVSGGQATVADDYTKKKHVLRLKLIGGAEFLFQAKDDEELNTWVGALQIATTSDGSAGPSRSQTLPAGSEKKDEPKRRSFFTLKKK</sequence>
<keyword evidence="10" id="KW-0206">Cytoskeleton</keyword>
<evidence type="ECO:0000256" key="11">
    <source>
        <dbReference type="ARBA" id="ARBA00054264"/>
    </source>
</evidence>
<feature type="compositionally biased region" description="Basic residues" evidence="15">
    <location>
        <begin position="3027"/>
        <end position="3048"/>
    </location>
</feature>
<reference evidence="18" key="1">
    <citation type="submission" date="2023-10" db="EMBL/GenBank/DDBJ databases">
        <title>Genome assemblies of two species of porcelain crab, Petrolisthes cinctipes and Petrolisthes manimaculis (Anomura: Porcellanidae).</title>
        <authorList>
            <person name="Angst P."/>
        </authorList>
    </citation>
    <scope>NUCLEOTIDE SEQUENCE</scope>
    <source>
        <strain evidence="18">PB745_01</strain>
        <tissue evidence="18">Gill</tissue>
    </source>
</reference>
<dbReference type="GO" id="GO:0016199">
    <property type="term" value="P:axon midline choice point recognition"/>
    <property type="evidence" value="ECO:0007669"/>
    <property type="project" value="UniProtKB-ARBA"/>
</dbReference>
<dbReference type="PANTHER" id="PTHR11915">
    <property type="entry name" value="SPECTRIN/FILAMIN RELATED CYTOSKELETAL PROTEIN"/>
    <property type="match status" value="1"/>
</dbReference>
<dbReference type="GO" id="GO:0005200">
    <property type="term" value="F:structural constituent of cytoskeleton"/>
    <property type="evidence" value="ECO:0007669"/>
    <property type="project" value="UniProtKB-ARBA"/>
</dbReference>
<evidence type="ECO:0000259" key="16">
    <source>
        <dbReference type="PROSITE" id="PS50003"/>
    </source>
</evidence>
<dbReference type="InterPro" id="IPR036872">
    <property type="entry name" value="CH_dom_sf"/>
</dbReference>
<evidence type="ECO:0000256" key="4">
    <source>
        <dbReference type="ARBA" id="ARBA00022467"/>
    </source>
</evidence>
<dbReference type="FunFam" id="1.20.58.60:FF:000059">
    <property type="entry name" value="Spectrin beta chain"/>
    <property type="match status" value="1"/>
</dbReference>
<dbReference type="InterPro" id="IPR041681">
    <property type="entry name" value="PH_9"/>
</dbReference>
<comment type="caution">
    <text evidence="18">The sequence shown here is derived from an EMBL/GenBank/DDBJ whole genome shotgun (WGS) entry which is preliminary data.</text>
</comment>
<evidence type="ECO:0000256" key="1">
    <source>
        <dbReference type="ARBA" id="ARBA00004245"/>
    </source>
</evidence>
<name>A0AAE1EM46_PETCI</name>
<feature type="region of interest" description="Disordered" evidence="15">
    <location>
        <begin position="3190"/>
        <end position="3224"/>
    </location>
</feature>
<keyword evidence="9" id="KW-0009">Actin-binding</keyword>
<dbReference type="SMART" id="SM00233">
    <property type="entry name" value="PH"/>
    <property type="match status" value="1"/>
</dbReference>
<feature type="coiled-coil region" evidence="14">
    <location>
        <begin position="1549"/>
        <end position="1629"/>
    </location>
</feature>
<dbReference type="CDD" id="cd21248">
    <property type="entry name" value="CH_SPTB_like_rpt2"/>
    <property type="match status" value="1"/>
</dbReference>
<dbReference type="GO" id="GO:0051693">
    <property type="term" value="P:actin filament capping"/>
    <property type="evidence" value="ECO:0007669"/>
    <property type="project" value="UniProtKB-KW"/>
</dbReference>
<dbReference type="Gene3D" id="1.10.418.10">
    <property type="entry name" value="Calponin-like domain"/>
    <property type="match status" value="2"/>
</dbReference>
<feature type="compositionally biased region" description="Low complexity" evidence="15">
    <location>
        <begin position="2975"/>
        <end position="3018"/>
    </location>
</feature>
<dbReference type="FunFam" id="2.30.29.30:FF:000024">
    <property type="entry name" value="Spectrin beta chain"/>
    <property type="match status" value="1"/>
</dbReference>
<dbReference type="GO" id="GO:0008017">
    <property type="term" value="F:microtubule binding"/>
    <property type="evidence" value="ECO:0007669"/>
    <property type="project" value="UniProtKB-ARBA"/>
</dbReference>
<dbReference type="Pfam" id="PF00435">
    <property type="entry name" value="Spectrin"/>
    <property type="match status" value="17"/>
</dbReference>
<feature type="compositionally biased region" description="Low complexity" evidence="15">
    <location>
        <begin position="2835"/>
        <end position="2845"/>
    </location>
</feature>
<dbReference type="CDD" id="cd00176">
    <property type="entry name" value="SPEC"/>
    <property type="match status" value="9"/>
</dbReference>
<comment type="function">
    <text evidence="11">Probably plays an important role in neuronal membrane skeleton.</text>
</comment>
<protein>
    <recommendedName>
        <fullName evidence="12">Spectrin beta chain, non-erythrocytic 2</fullName>
    </recommendedName>
    <alternativeName>
        <fullName evidence="13">Beta-III spectrin</fullName>
    </alternativeName>
</protein>
<feature type="compositionally biased region" description="Basic and acidic residues" evidence="15">
    <location>
        <begin position="2912"/>
        <end position="2928"/>
    </location>
</feature>
<dbReference type="Proteomes" id="UP001286313">
    <property type="component" value="Unassembled WGS sequence"/>
</dbReference>
<feature type="compositionally biased region" description="Basic and acidic residues" evidence="15">
    <location>
        <begin position="2951"/>
        <end position="2969"/>
    </location>
</feature>
<dbReference type="PRINTS" id="PR00683">
    <property type="entry name" value="SPECTRINPH"/>
</dbReference>
<comment type="similarity">
    <text evidence="3">Belongs to the spectrin family.</text>
</comment>
<feature type="compositionally biased region" description="Polar residues" evidence="15">
    <location>
        <begin position="2811"/>
        <end position="2834"/>
    </location>
</feature>
<dbReference type="InterPro" id="IPR002017">
    <property type="entry name" value="Spectrin_repeat"/>
</dbReference>
<dbReference type="GO" id="GO:0045169">
    <property type="term" value="C:fusome"/>
    <property type="evidence" value="ECO:0007669"/>
    <property type="project" value="UniProtKB-ARBA"/>
</dbReference>
<dbReference type="GO" id="GO:0005856">
    <property type="term" value="C:cytoskeleton"/>
    <property type="evidence" value="ECO:0007669"/>
    <property type="project" value="UniProtKB-SubCell"/>
</dbReference>
<dbReference type="GO" id="GO:0003779">
    <property type="term" value="F:actin binding"/>
    <property type="evidence" value="ECO:0007669"/>
    <property type="project" value="UniProtKB-KW"/>
</dbReference>
<feature type="compositionally biased region" description="Basic and acidic residues" evidence="15">
    <location>
        <begin position="300"/>
        <end position="315"/>
    </location>
</feature>
<keyword evidence="7" id="KW-0677">Repeat</keyword>
<feature type="domain" description="Calponin-homology (CH)" evidence="17">
    <location>
        <begin position="515"/>
        <end position="620"/>
    </location>
</feature>
<feature type="coiled-coil region" evidence="14">
    <location>
        <begin position="1335"/>
        <end position="1369"/>
    </location>
</feature>
<evidence type="ECO:0000256" key="3">
    <source>
        <dbReference type="ARBA" id="ARBA00006826"/>
    </source>
</evidence>
<feature type="region of interest" description="Disordered" evidence="15">
    <location>
        <begin position="1"/>
        <end position="51"/>
    </location>
</feature>
<dbReference type="SUPFAM" id="SSF46966">
    <property type="entry name" value="Spectrin repeat"/>
    <property type="match status" value="13"/>
</dbReference>
<keyword evidence="4" id="KW-0117">Actin capping</keyword>
<dbReference type="CDD" id="cd21246">
    <property type="entry name" value="CH_SPTB-like_rpt1"/>
    <property type="match status" value="1"/>
</dbReference>
<dbReference type="Gene3D" id="1.20.58.60">
    <property type="match status" value="12"/>
</dbReference>
<feature type="coiled-coil region" evidence="14">
    <location>
        <begin position="1271"/>
        <end position="1298"/>
    </location>
</feature>
<dbReference type="FunFam" id="1.10.418.10:FF:000004">
    <property type="entry name" value="Spectrin beta chain"/>
    <property type="match status" value="1"/>
</dbReference>
<dbReference type="GO" id="GO:0016328">
    <property type="term" value="C:lateral plasma membrane"/>
    <property type="evidence" value="ECO:0007669"/>
    <property type="project" value="UniProtKB-ARBA"/>
</dbReference>
<dbReference type="FunFam" id="1.20.58.60:FF:000018">
    <property type="entry name" value="Spectrin beta chain"/>
    <property type="match status" value="1"/>
</dbReference>
<evidence type="ECO:0000256" key="12">
    <source>
        <dbReference type="ARBA" id="ARBA00070730"/>
    </source>
</evidence>
<evidence type="ECO:0000313" key="19">
    <source>
        <dbReference type="Proteomes" id="UP001286313"/>
    </source>
</evidence>
<dbReference type="FunFam" id="1.20.58.60:FF:000033">
    <property type="entry name" value="Spectrin beta chain"/>
    <property type="match status" value="1"/>
</dbReference>
<feature type="region of interest" description="Disordered" evidence="15">
    <location>
        <begin position="2912"/>
        <end position="3094"/>
    </location>
</feature>
<dbReference type="PROSITE" id="PS00020">
    <property type="entry name" value="ACTININ_2"/>
    <property type="match status" value="1"/>
</dbReference>
<feature type="compositionally biased region" description="Low complexity" evidence="15">
    <location>
        <begin position="33"/>
        <end position="44"/>
    </location>
</feature>
<feature type="domain" description="Calponin-homology (CH)" evidence="17">
    <location>
        <begin position="396"/>
        <end position="500"/>
    </location>
</feature>
<feature type="compositionally biased region" description="Polar residues" evidence="15">
    <location>
        <begin position="2846"/>
        <end position="2859"/>
    </location>
</feature>
<dbReference type="GO" id="GO:0045170">
    <property type="term" value="C:spectrosome"/>
    <property type="evidence" value="ECO:0007669"/>
    <property type="project" value="UniProtKB-ARBA"/>
</dbReference>
<feature type="coiled-coil region" evidence="14">
    <location>
        <begin position="1130"/>
        <end position="1157"/>
    </location>
</feature>
<comment type="subcellular location">
    <subcellularLocation>
        <location evidence="2">Cytoplasm</location>
        <location evidence="2">Cell cortex</location>
    </subcellularLocation>
    <subcellularLocation>
        <location evidence="1">Cytoplasm</location>
        <location evidence="1">Cytoskeleton</location>
    </subcellularLocation>
</comment>
<gene>
    <name evidence="18" type="ORF">Pcinc_036675</name>
</gene>
<dbReference type="Pfam" id="PF00307">
    <property type="entry name" value="CH"/>
    <property type="match status" value="2"/>
</dbReference>
<accession>A0AAE1EM46</accession>
<dbReference type="FunFam" id="1.20.58.60:FF:000083">
    <property type="entry name" value="Spectrin beta chain"/>
    <property type="match status" value="1"/>
</dbReference>
<dbReference type="FunFam" id="1.20.58.60:FF:000106">
    <property type="entry name" value="Spectrin beta chain"/>
    <property type="match status" value="1"/>
</dbReference>
<feature type="coiled-coil region" evidence="14">
    <location>
        <begin position="2187"/>
        <end position="2221"/>
    </location>
</feature>
<dbReference type="SMART" id="SM00033">
    <property type="entry name" value="CH"/>
    <property type="match status" value="2"/>
</dbReference>
<dbReference type="FunFam" id="1.20.58.60:FF:000019">
    <property type="entry name" value="Spectrin beta chain"/>
    <property type="match status" value="1"/>
</dbReference>
<evidence type="ECO:0000256" key="8">
    <source>
        <dbReference type="ARBA" id="ARBA00022990"/>
    </source>
</evidence>
<keyword evidence="6" id="KW-0597">Phosphoprotein</keyword>
<dbReference type="GO" id="GO:0005543">
    <property type="term" value="F:phospholipid binding"/>
    <property type="evidence" value="ECO:0007669"/>
    <property type="project" value="InterPro"/>
</dbReference>
<dbReference type="InterPro" id="IPR011993">
    <property type="entry name" value="PH-like_dom_sf"/>
</dbReference>
<dbReference type="InterPro" id="IPR001715">
    <property type="entry name" value="CH_dom"/>
</dbReference>
<keyword evidence="8" id="KW-0007">Acetylation</keyword>
<feature type="compositionally biased region" description="Polar residues" evidence="15">
    <location>
        <begin position="323"/>
        <end position="335"/>
    </location>
</feature>
<feature type="region of interest" description="Disordered" evidence="15">
    <location>
        <begin position="2811"/>
        <end position="2895"/>
    </location>
</feature>
<dbReference type="GO" id="GO:0005938">
    <property type="term" value="C:cell cortex"/>
    <property type="evidence" value="ECO:0007669"/>
    <property type="project" value="UniProtKB-SubCell"/>
</dbReference>
<proteinExistence type="inferred from homology"/>
<evidence type="ECO:0000256" key="10">
    <source>
        <dbReference type="ARBA" id="ARBA00023212"/>
    </source>
</evidence>
<dbReference type="GO" id="GO:0031594">
    <property type="term" value="C:neuromuscular junction"/>
    <property type="evidence" value="ECO:0007669"/>
    <property type="project" value="UniProtKB-ARBA"/>
</dbReference>
<dbReference type="SUPFAM" id="SSF47576">
    <property type="entry name" value="Calponin-homology domain, CH-domain"/>
    <property type="match status" value="1"/>
</dbReference>
<keyword evidence="19" id="KW-1185">Reference proteome</keyword>
<dbReference type="GO" id="GO:0048790">
    <property type="term" value="P:maintenance of presynaptic active zone structure"/>
    <property type="evidence" value="ECO:0007669"/>
    <property type="project" value="UniProtKB-ARBA"/>
</dbReference>
<dbReference type="SMART" id="SM00150">
    <property type="entry name" value="SPEC"/>
    <property type="match status" value="17"/>
</dbReference>
<evidence type="ECO:0000256" key="13">
    <source>
        <dbReference type="ARBA" id="ARBA00077032"/>
    </source>
</evidence>
<dbReference type="FunFam" id="1.20.58.60:FF:000020">
    <property type="entry name" value="Spectrin alpha chain, non-erythrocytic 1"/>
    <property type="match status" value="1"/>
</dbReference>
<feature type="compositionally biased region" description="Basic and acidic residues" evidence="15">
    <location>
        <begin position="3085"/>
        <end position="3094"/>
    </location>
</feature>
<dbReference type="CDD" id="cd10571">
    <property type="entry name" value="PH_beta_spectrin"/>
    <property type="match status" value="1"/>
</dbReference>
<dbReference type="GO" id="GO:0042062">
    <property type="term" value="P:long-term strengthening of neuromuscular junction"/>
    <property type="evidence" value="ECO:0007669"/>
    <property type="project" value="UniProtKB-ARBA"/>
</dbReference>
<evidence type="ECO:0000256" key="15">
    <source>
        <dbReference type="SAM" id="MobiDB-lite"/>
    </source>
</evidence>
<evidence type="ECO:0000256" key="5">
    <source>
        <dbReference type="ARBA" id="ARBA00022490"/>
    </source>
</evidence>
<feature type="region of interest" description="Disordered" evidence="15">
    <location>
        <begin position="263"/>
        <end position="335"/>
    </location>
</feature>
<dbReference type="PROSITE" id="PS50003">
    <property type="entry name" value="PH_DOMAIN"/>
    <property type="match status" value="1"/>
</dbReference>
<keyword evidence="5" id="KW-0963">Cytoplasm</keyword>
<keyword evidence="14" id="KW-0175">Coiled coil</keyword>
<evidence type="ECO:0000256" key="7">
    <source>
        <dbReference type="ARBA" id="ARBA00022737"/>
    </source>
</evidence>
<dbReference type="GO" id="GO:0005829">
    <property type="term" value="C:cytosol"/>
    <property type="evidence" value="ECO:0007669"/>
    <property type="project" value="UniProtKB-ARBA"/>
</dbReference>
<dbReference type="FunFam" id="1.10.418.10:FF:000003">
    <property type="entry name" value="Spectrin beta chain"/>
    <property type="match status" value="1"/>
</dbReference>
<evidence type="ECO:0000259" key="17">
    <source>
        <dbReference type="PROSITE" id="PS50021"/>
    </source>
</evidence>
<evidence type="ECO:0000256" key="14">
    <source>
        <dbReference type="SAM" id="Coils"/>
    </source>
</evidence>
<dbReference type="PROSITE" id="PS50021">
    <property type="entry name" value="CH"/>
    <property type="match status" value="2"/>
</dbReference>
<feature type="compositionally biased region" description="Polar residues" evidence="15">
    <location>
        <begin position="2868"/>
        <end position="2885"/>
    </location>
</feature>
<dbReference type="InterPro" id="IPR018159">
    <property type="entry name" value="Spectrin/alpha-actinin"/>
</dbReference>
<dbReference type="InterPro" id="IPR001849">
    <property type="entry name" value="PH_domain"/>
</dbReference>
<dbReference type="GO" id="GO:0007026">
    <property type="term" value="P:negative regulation of microtubule depolymerization"/>
    <property type="evidence" value="ECO:0007669"/>
    <property type="project" value="UniProtKB-ARBA"/>
</dbReference>
<dbReference type="InterPro" id="IPR001605">
    <property type="entry name" value="PH_dom-spectrin-type"/>
</dbReference>
<dbReference type="InterPro" id="IPR001589">
    <property type="entry name" value="Actinin_actin-bd_CS"/>
</dbReference>
<feature type="compositionally biased region" description="Low complexity" evidence="15">
    <location>
        <begin position="10"/>
        <end position="23"/>
    </location>
</feature>
<dbReference type="FunFam" id="1.20.58.60:FF:000011">
    <property type="entry name" value="Spectrin beta chain"/>
    <property type="match status" value="1"/>
</dbReference>
<evidence type="ECO:0000256" key="6">
    <source>
        <dbReference type="ARBA" id="ARBA00022553"/>
    </source>
</evidence>
<dbReference type="EMBL" id="JAWQEG010005710">
    <property type="protein sequence ID" value="KAK3857039.1"/>
    <property type="molecule type" value="Genomic_DNA"/>
</dbReference>
<organism evidence="18 19">
    <name type="scientific">Petrolisthes cinctipes</name>
    <name type="common">Flat porcelain crab</name>
    <dbReference type="NCBI Taxonomy" id="88211"/>
    <lineage>
        <taxon>Eukaryota</taxon>
        <taxon>Metazoa</taxon>
        <taxon>Ecdysozoa</taxon>
        <taxon>Arthropoda</taxon>
        <taxon>Crustacea</taxon>
        <taxon>Multicrustacea</taxon>
        <taxon>Malacostraca</taxon>
        <taxon>Eumalacostraca</taxon>
        <taxon>Eucarida</taxon>
        <taxon>Decapoda</taxon>
        <taxon>Pleocyemata</taxon>
        <taxon>Anomura</taxon>
        <taxon>Galatheoidea</taxon>
        <taxon>Porcellanidae</taxon>
        <taxon>Petrolisthes</taxon>
    </lineage>
</organism>
<evidence type="ECO:0000256" key="2">
    <source>
        <dbReference type="ARBA" id="ARBA00004544"/>
    </source>
</evidence>
<dbReference type="Gene3D" id="2.30.29.30">
    <property type="entry name" value="Pleckstrin-homology domain (PH domain)/Phosphotyrosine-binding domain (PTB)"/>
    <property type="match status" value="1"/>
</dbReference>
<feature type="domain" description="PH" evidence="16">
    <location>
        <begin position="3078"/>
        <end position="3190"/>
    </location>
</feature>